<name>A0AAD7QSI3_9ASCO</name>
<evidence type="ECO:0000256" key="8">
    <source>
        <dbReference type="ARBA" id="ARBA00022989"/>
    </source>
</evidence>
<keyword evidence="4 10" id="KW-0677">Repeat</keyword>
<keyword evidence="7 10" id="KW-0653">Protein transport</keyword>
<dbReference type="GO" id="GO:0006888">
    <property type="term" value="P:endoplasmic reticulum to Golgi vesicle-mediated transport"/>
    <property type="evidence" value="ECO:0007669"/>
    <property type="project" value="UniProtKB-UniRule"/>
</dbReference>
<keyword evidence="2 10" id="KW-0853">WD repeat</keyword>
<reference evidence="11" key="1">
    <citation type="submission" date="2023-03" db="EMBL/GenBank/DDBJ databases">
        <title>Near-Complete genome sequence of Lipomyces tetrasporous NRRL Y-64009, an oleaginous yeast capable of growing on lignocellulosic hydrolysates.</title>
        <authorList>
            <consortium name="Lawrence Berkeley National Laboratory"/>
            <person name="Jagtap S.S."/>
            <person name="Liu J.-J."/>
            <person name="Walukiewicz H.E."/>
            <person name="Pangilinan J."/>
            <person name="Lipzen A."/>
            <person name="Ahrendt S."/>
            <person name="Koriabine M."/>
            <person name="Cobaugh K."/>
            <person name="Salamov A."/>
            <person name="Yoshinaga Y."/>
            <person name="Ng V."/>
            <person name="Daum C."/>
            <person name="Grigoriev I.V."/>
            <person name="Slininger P.J."/>
            <person name="Dien B.S."/>
            <person name="Jin Y.-S."/>
            <person name="Rao C.V."/>
        </authorList>
    </citation>
    <scope>NUCLEOTIDE SEQUENCE</scope>
    <source>
        <strain evidence="11">NRRL Y-64009</strain>
    </source>
</reference>
<dbReference type="GO" id="GO:0015031">
    <property type="term" value="P:protein transport"/>
    <property type="evidence" value="ECO:0007669"/>
    <property type="project" value="UniProtKB-KW"/>
</dbReference>
<comment type="function">
    <text evidence="10">Guanine nucleotide-exchange factor (GEF) required for the formation or budding of transport vesicles from the ER.</text>
</comment>
<dbReference type="GO" id="GO:0005789">
    <property type="term" value="C:endoplasmic reticulum membrane"/>
    <property type="evidence" value="ECO:0007669"/>
    <property type="project" value="UniProtKB-SubCell"/>
</dbReference>
<dbReference type="GeneID" id="80882780"/>
<evidence type="ECO:0000256" key="4">
    <source>
        <dbReference type="ARBA" id="ARBA00022737"/>
    </source>
</evidence>
<evidence type="ECO:0000313" key="11">
    <source>
        <dbReference type="EMBL" id="KAJ8100625.1"/>
    </source>
</evidence>
<keyword evidence="6" id="KW-0931">ER-Golgi transport</keyword>
<dbReference type="InterPro" id="IPR045260">
    <property type="entry name" value="Sec12-like"/>
</dbReference>
<dbReference type="AlphaFoldDB" id="A0AAD7QSI3"/>
<protein>
    <recommendedName>
        <fullName evidence="10">Guanine nucleotide-exchange factor SEC12</fullName>
    </recommendedName>
</protein>
<accession>A0AAD7QSI3</accession>
<evidence type="ECO:0000256" key="3">
    <source>
        <dbReference type="ARBA" id="ARBA00022692"/>
    </source>
</evidence>
<dbReference type="InterPro" id="IPR036322">
    <property type="entry name" value="WD40_repeat_dom_sf"/>
</dbReference>
<keyword evidence="12" id="KW-1185">Reference proteome</keyword>
<dbReference type="PANTHER" id="PTHR23284:SF0">
    <property type="entry name" value="PROLACTIN REGULATORY ELEMENT-BINDING PROTEIN"/>
    <property type="match status" value="1"/>
</dbReference>
<proteinExistence type="inferred from homology"/>
<keyword evidence="5 10" id="KW-0256">Endoplasmic reticulum</keyword>
<dbReference type="GO" id="GO:0000139">
    <property type="term" value="C:Golgi membrane"/>
    <property type="evidence" value="ECO:0007669"/>
    <property type="project" value="UniProtKB-SubCell"/>
</dbReference>
<dbReference type="RefSeq" id="XP_056044075.1">
    <property type="nucleotide sequence ID" value="XM_056187614.1"/>
</dbReference>
<organism evidence="11 12">
    <name type="scientific">Lipomyces tetrasporus</name>
    <dbReference type="NCBI Taxonomy" id="54092"/>
    <lineage>
        <taxon>Eukaryota</taxon>
        <taxon>Fungi</taxon>
        <taxon>Dikarya</taxon>
        <taxon>Ascomycota</taxon>
        <taxon>Saccharomycotina</taxon>
        <taxon>Lipomycetes</taxon>
        <taxon>Lipomycetales</taxon>
        <taxon>Lipomycetaceae</taxon>
        <taxon>Lipomyces</taxon>
    </lineage>
</organism>
<evidence type="ECO:0000256" key="7">
    <source>
        <dbReference type="ARBA" id="ARBA00022927"/>
    </source>
</evidence>
<dbReference type="EMBL" id="JARPMG010000005">
    <property type="protein sequence ID" value="KAJ8100625.1"/>
    <property type="molecule type" value="Genomic_DNA"/>
</dbReference>
<keyword evidence="9 10" id="KW-0472">Membrane</keyword>
<evidence type="ECO:0000256" key="9">
    <source>
        <dbReference type="ARBA" id="ARBA00023136"/>
    </source>
</evidence>
<dbReference type="InterPro" id="IPR015943">
    <property type="entry name" value="WD40/YVTN_repeat-like_dom_sf"/>
</dbReference>
<evidence type="ECO:0000256" key="6">
    <source>
        <dbReference type="ARBA" id="ARBA00022892"/>
    </source>
</evidence>
<dbReference type="Gene3D" id="2.130.10.10">
    <property type="entry name" value="YVTN repeat-like/Quinoprotein amine dehydrogenase"/>
    <property type="match status" value="1"/>
</dbReference>
<keyword evidence="8 10" id="KW-1133">Transmembrane helix</keyword>
<dbReference type="PANTHER" id="PTHR23284">
    <property type="entry name" value="PROLACTIN REGULATORY ELEMENT BINDING PROTEIN"/>
    <property type="match status" value="1"/>
</dbReference>
<dbReference type="GO" id="GO:0005085">
    <property type="term" value="F:guanyl-nucleotide exchange factor activity"/>
    <property type="evidence" value="ECO:0007669"/>
    <property type="project" value="InterPro"/>
</dbReference>
<comment type="similarity">
    <text evidence="10">Belongs to the WD repeat SEC12 family.</text>
</comment>
<sequence length="404" mass="43055">MAPSPDPDAFSLDIGYPVYGAQFASDTKLIVAGGGGEGKNGVANKISVLNIDPADKKIEIAEEKVLSKDEDSPMSLDITEEGVVAIGVNSSSATIKTGKNEHLRLFKLESDNRIETQERTQLFKAEQPDEYQKCTRFSPAATYLAVASSAGILHSLSFPSLKPQFRAIDISDAGADADIQDVDFSCNEKLLAYTTPKSVTLLSAGSGEKIAEYYPPPASTFRGVRFASDDTLVLISNHARRRGASILKLTLPSDIYLTKQQSQPPTRTVRGLHAGIKAVTALDCRESLACVAGADLSVAVVRTDTLREVKIVRNAHSFPVTRVVMNSSGTMMASTSVAQSVVVVRIEGAAAAAASSRRVMVTSTIVSIVVIVIIGVLVQLLVQRQVLGRQNELAGGKGEEPRVL</sequence>
<keyword evidence="3 10" id="KW-0812">Transmembrane</keyword>
<evidence type="ECO:0000256" key="5">
    <source>
        <dbReference type="ARBA" id="ARBA00022824"/>
    </source>
</evidence>
<evidence type="ECO:0000313" key="12">
    <source>
        <dbReference type="Proteomes" id="UP001217417"/>
    </source>
</evidence>
<keyword evidence="1 10" id="KW-0813">Transport</keyword>
<gene>
    <name evidence="11" type="ORF">POJ06DRAFT_253273</name>
</gene>
<evidence type="ECO:0000256" key="10">
    <source>
        <dbReference type="RuleBase" id="RU369019"/>
    </source>
</evidence>
<evidence type="ECO:0000256" key="1">
    <source>
        <dbReference type="ARBA" id="ARBA00022448"/>
    </source>
</evidence>
<evidence type="ECO:0000256" key="2">
    <source>
        <dbReference type="ARBA" id="ARBA00022574"/>
    </source>
</evidence>
<dbReference type="GO" id="GO:0003400">
    <property type="term" value="P:regulation of COPII vesicle coating"/>
    <property type="evidence" value="ECO:0007669"/>
    <property type="project" value="UniProtKB-UniRule"/>
</dbReference>
<dbReference type="Proteomes" id="UP001217417">
    <property type="component" value="Unassembled WGS sequence"/>
</dbReference>
<comment type="subcellular location">
    <subcellularLocation>
        <location evidence="10">Endoplasmic reticulum membrane</location>
        <topology evidence="10">Single-pass type II membrane protein</topology>
    </subcellularLocation>
    <subcellularLocation>
        <location evidence="10">Golgi apparatus membrane</location>
        <topology evidence="10">Single-pass type II membrane protein</topology>
    </subcellularLocation>
</comment>
<dbReference type="SUPFAM" id="SSF50978">
    <property type="entry name" value="WD40 repeat-like"/>
    <property type="match status" value="1"/>
</dbReference>
<comment type="caution">
    <text evidence="11">The sequence shown here is derived from an EMBL/GenBank/DDBJ whole genome shotgun (WGS) entry which is preliminary data.</text>
</comment>
<feature type="transmembrane region" description="Helical" evidence="10">
    <location>
        <begin position="359"/>
        <end position="382"/>
    </location>
</feature>